<reference evidence="2" key="1">
    <citation type="submission" date="2025-08" db="UniProtKB">
        <authorList>
            <consortium name="Ensembl"/>
        </authorList>
    </citation>
    <scope>IDENTIFICATION</scope>
</reference>
<feature type="region of interest" description="Disordered" evidence="1">
    <location>
        <begin position="81"/>
        <end position="102"/>
    </location>
</feature>
<dbReference type="Ensembl" id="ENSSLUT00000024431.1">
    <property type="protein sequence ID" value="ENSSLUP00000023658.1"/>
    <property type="gene ID" value="ENSSLUG00000010836.1"/>
</dbReference>
<dbReference type="GeneTree" id="ENSGT00960000186758"/>
<proteinExistence type="predicted"/>
<keyword evidence="3" id="KW-1185">Reference proteome</keyword>
<accession>A0A8C9YCK1</accession>
<reference evidence="2" key="2">
    <citation type="submission" date="2025-09" db="UniProtKB">
        <authorList>
            <consortium name="Ensembl"/>
        </authorList>
    </citation>
    <scope>IDENTIFICATION</scope>
</reference>
<sequence length="154" mass="17195">ETFSIDEAALHAAYHSSCSELNLLTFQLLIQVLQKDPDDLDNRQDQRAKSQGACVVSGQEEETGANIVHLFLFTVNTPLNTPTGSRQSDLAQGRHKVGAPEEEEDVVELEQDEVFVVIGLPTIEGKQALCVECLEKKRRGRPQDYWSEFSHSNL</sequence>
<evidence type="ECO:0000313" key="2">
    <source>
        <dbReference type="Ensembl" id="ENSSLUP00000023658.1"/>
    </source>
</evidence>
<protein>
    <submittedName>
        <fullName evidence="2">Uncharacterized protein</fullName>
    </submittedName>
</protein>
<organism evidence="2 3">
    <name type="scientific">Sander lucioperca</name>
    <name type="common">Pike-perch</name>
    <name type="synonym">Perca lucioperca</name>
    <dbReference type="NCBI Taxonomy" id="283035"/>
    <lineage>
        <taxon>Eukaryota</taxon>
        <taxon>Metazoa</taxon>
        <taxon>Chordata</taxon>
        <taxon>Craniata</taxon>
        <taxon>Vertebrata</taxon>
        <taxon>Euteleostomi</taxon>
        <taxon>Actinopterygii</taxon>
        <taxon>Neopterygii</taxon>
        <taxon>Teleostei</taxon>
        <taxon>Neoteleostei</taxon>
        <taxon>Acanthomorphata</taxon>
        <taxon>Eupercaria</taxon>
        <taxon>Perciformes</taxon>
        <taxon>Percoidei</taxon>
        <taxon>Percidae</taxon>
        <taxon>Luciopercinae</taxon>
        <taxon>Sander</taxon>
    </lineage>
</organism>
<dbReference type="Proteomes" id="UP000694568">
    <property type="component" value="Unplaced"/>
</dbReference>
<name>A0A8C9YCK1_SANLU</name>
<evidence type="ECO:0000313" key="3">
    <source>
        <dbReference type="Proteomes" id="UP000694568"/>
    </source>
</evidence>
<feature type="compositionally biased region" description="Polar residues" evidence="1">
    <location>
        <begin position="81"/>
        <end position="90"/>
    </location>
</feature>
<dbReference type="AlphaFoldDB" id="A0A8C9YCK1"/>
<evidence type="ECO:0000256" key="1">
    <source>
        <dbReference type="SAM" id="MobiDB-lite"/>
    </source>
</evidence>